<proteinExistence type="predicted"/>
<reference evidence="1" key="1">
    <citation type="journal article" date="2021" name="Proc. Natl. Acad. Sci. U.S.A.">
        <title>A Catalog of Tens of Thousands of Viruses from Human Metagenomes Reveals Hidden Associations with Chronic Diseases.</title>
        <authorList>
            <person name="Tisza M.J."/>
            <person name="Buck C.B."/>
        </authorList>
    </citation>
    <scope>NUCLEOTIDE SEQUENCE</scope>
    <source>
        <strain evidence="1">Ct87j35</strain>
    </source>
</reference>
<evidence type="ECO:0000313" key="1">
    <source>
        <dbReference type="EMBL" id="DAG01675.1"/>
    </source>
</evidence>
<name>A0A8S5V4Y1_9CAUD</name>
<protein>
    <submittedName>
        <fullName evidence="1">Uncharacterized protein</fullName>
    </submittedName>
</protein>
<accession>A0A8S5V4Y1</accession>
<dbReference type="EMBL" id="BK016196">
    <property type="protein sequence ID" value="DAG01675.1"/>
    <property type="molecule type" value="Genomic_DNA"/>
</dbReference>
<sequence>MHPLSDNMYQLMFCNVKIGKNKDTTKSVVSL</sequence>
<organism evidence="1">
    <name type="scientific">Siphoviridae sp. ct87j35</name>
    <dbReference type="NCBI Taxonomy" id="2825356"/>
    <lineage>
        <taxon>Viruses</taxon>
        <taxon>Duplodnaviria</taxon>
        <taxon>Heunggongvirae</taxon>
        <taxon>Uroviricota</taxon>
        <taxon>Caudoviricetes</taxon>
    </lineage>
</organism>